<keyword evidence="2 3" id="KW-0238">DNA-binding</keyword>
<name>A0ABV6LRQ4_9BACI</name>
<dbReference type="EMBL" id="JBHLTP010000013">
    <property type="protein sequence ID" value="MFC0525095.1"/>
    <property type="molecule type" value="Genomic_DNA"/>
</dbReference>
<reference evidence="5 6" key="1">
    <citation type="submission" date="2024-09" db="EMBL/GenBank/DDBJ databases">
        <authorList>
            <person name="Sun Q."/>
            <person name="Mori K."/>
        </authorList>
    </citation>
    <scope>NUCLEOTIDE SEQUENCE [LARGE SCALE GENOMIC DNA]</scope>
    <source>
        <strain evidence="5 6">NCAIM B.02529</strain>
    </source>
</reference>
<dbReference type="Gene3D" id="1.10.357.10">
    <property type="entry name" value="Tetracycline Repressor, domain 2"/>
    <property type="match status" value="1"/>
</dbReference>
<dbReference type="InterPro" id="IPR050624">
    <property type="entry name" value="HTH-type_Tx_Regulator"/>
</dbReference>
<keyword evidence="1" id="KW-0678">Repressor</keyword>
<evidence type="ECO:0000256" key="3">
    <source>
        <dbReference type="PROSITE-ProRule" id="PRU00335"/>
    </source>
</evidence>
<dbReference type="PROSITE" id="PS50977">
    <property type="entry name" value="HTH_TETR_2"/>
    <property type="match status" value="1"/>
</dbReference>
<evidence type="ECO:0000313" key="6">
    <source>
        <dbReference type="Proteomes" id="UP001589836"/>
    </source>
</evidence>
<dbReference type="Proteomes" id="UP001589836">
    <property type="component" value="Unassembled WGS sequence"/>
</dbReference>
<gene>
    <name evidence="5" type="ORF">ACFFGV_16060</name>
</gene>
<protein>
    <submittedName>
        <fullName evidence="5">TetR/AcrR family transcriptional regulator</fullName>
    </submittedName>
</protein>
<dbReference type="SUPFAM" id="SSF46689">
    <property type="entry name" value="Homeodomain-like"/>
    <property type="match status" value="1"/>
</dbReference>
<evidence type="ECO:0000313" key="5">
    <source>
        <dbReference type="EMBL" id="MFC0525095.1"/>
    </source>
</evidence>
<dbReference type="InterPro" id="IPR001647">
    <property type="entry name" value="HTH_TetR"/>
</dbReference>
<dbReference type="RefSeq" id="WP_377349902.1">
    <property type="nucleotide sequence ID" value="NZ_JBHLTP010000013.1"/>
</dbReference>
<feature type="domain" description="HTH tetR-type" evidence="4">
    <location>
        <begin position="2"/>
        <end position="62"/>
    </location>
</feature>
<dbReference type="PANTHER" id="PTHR43479">
    <property type="entry name" value="ACREF/ENVCD OPERON REPRESSOR-RELATED"/>
    <property type="match status" value="1"/>
</dbReference>
<dbReference type="PRINTS" id="PR00455">
    <property type="entry name" value="HTHTETR"/>
</dbReference>
<feature type="DNA-binding region" description="H-T-H motif" evidence="3">
    <location>
        <begin position="25"/>
        <end position="44"/>
    </location>
</feature>
<evidence type="ECO:0000256" key="1">
    <source>
        <dbReference type="ARBA" id="ARBA00022491"/>
    </source>
</evidence>
<sequence>MEEKQVHIIEQASRLFANKGFSSTSVQEIAAECGMSKGAFYLQFKSKDALLYTLLEYYWKQIQHRVHTIHFISDDPRERFTEQIKVVIEEIANHREFIIMQVREQAIPFNDTIETFIKKMRTYGFLFYKKHLLDMYGDKVETYVSEMALLSQSLIRTYIDLIITDNAELDYLDIAKAILKRTDYLIEGFLNHNDQPVITESLIQQIIPADFASNQQIEIIERLKEIKAEEKEAELSDTADVLLEEFQRETPRKAVINGMTANLEKHTSSFDVAMMIRTYCTSY</sequence>
<dbReference type="PANTHER" id="PTHR43479:SF22">
    <property type="entry name" value="TRANSCRIPTIONAL REGULATOR, TETR FAMILY"/>
    <property type="match status" value="1"/>
</dbReference>
<evidence type="ECO:0000256" key="2">
    <source>
        <dbReference type="ARBA" id="ARBA00023125"/>
    </source>
</evidence>
<organism evidence="5 6">
    <name type="scientific">Pontibacillus salicampi</name>
    <dbReference type="NCBI Taxonomy" id="1449801"/>
    <lineage>
        <taxon>Bacteria</taxon>
        <taxon>Bacillati</taxon>
        <taxon>Bacillota</taxon>
        <taxon>Bacilli</taxon>
        <taxon>Bacillales</taxon>
        <taxon>Bacillaceae</taxon>
        <taxon>Pontibacillus</taxon>
    </lineage>
</organism>
<evidence type="ECO:0000259" key="4">
    <source>
        <dbReference type="PROSITE" id="PS50977"/>
    </source>
</evidence>
<dbReference type="Pfam" id="PF00440">
    <property type="entry name" value="TetR_N"/>
    <property type="match status" value="1"/>
</dbReference>
<comment type="caution">
    <text evidence="5">The sequence shown here is derived from an EMBL/GenBank/DDBJ whole genome shotgun (WGS) entry which is preliminary data.</text>
</comment>
<dbReference type="InterPro" id="IPR009057">
    <property type="entry name" value="Homeodomain-like_sf"/>
</dbReference>
<accession>A0ABV6LRQ4</accession>
<proteinExistence type="predicted"/>
<keyword evidence="6" id="KW-1185">Reference proteome</keyword>